<dbReference type="EMBL" id="JAMFLX010000019">
    <property type="protein sequence ID" value="MCL6271040.1"/>
    <property type="molecule type" value="Genomic_DNA"/>
</dbReference>
<proteinExistence type="predicted"/>
<dbReference type="RefSeq" id="WP_249700373.1">
    <property type="nucleotide sequence ID" value="NZ_JAMFLX010000019.1"/>
</dbReference>
<organism evidence="1 2">
    <name type="scientific">Parendozoicomonas callyspongiae</name>
    <dbReference type="NCBI Taxonomy" id="2942213"/>
    <lineage>
        <taxon>Bacteria</taxon>
        <taxon>Pseudomonadati</taxon>
        <taxon>Pseudomonadota</taxon>
        <taxon>Gammaproteobacteria</taxon>
        <taxon>Oceanospirillales</taxon>
        <taxon>Endozoicomonadaceae</taxon>
        <taxon>Parendozoicomonas</taxon>
    </lineage>
</organism>
<reference evidence="1 2" key="1">
    <citation type="submission" date="2022-05" db="EMBL/GenBank/DDBJ databases">
        <authorList>
            <person name="Park J.-S."/>
        </authorList>
    </citation>
    <scope>NUCLEOTIDE SEQUENCE [LARGE SCALE GENOMIC DNA]</scope>
    <source>
        <strain evidence="1 2">2012CJ34-2</strain>
    </source>
</reference>
<evidence type="ECO:0000313" key="1">
    <source>
        <dbReference type="EMBL" id="MCL6271040.1"/>
    </source>
</evidence>
<comment type="caution">
    <text evidence="1">The sequence shown here is derived from an EMBL/GenBank/DDBJ whole genome shotgun (WGS) entry which is preliminary data.</text>
</comment>
<sequence>MAENAYYTLLTSLPHIDSLFNSRITPISRFQLDKRLSMLSTADQQRLVKIESLLHWDQLDDEVEEKALIHQAERTRAELDSQALNDLIDWRLDMRTIVAALRRKHAGQPAPTEPKWSYGSRYEYIRNHWGSATLGLGSAFPWIPKVVECLRNGECIALEKILLQAVWDHLSHMAMKHSHDFEAVVIYVLRWNLVARWTAYDTEKARVRFRSLVETSLGEFRDQLPTGPEA</sequence>
<name>A0ABT0PI37_9GAMM</name>
<dbReference type="InterPro" id="IPR024492">
    <property type="entry name" value="DUF2764"/>
</dbReference>
<protein>
    <submittedName>
        <fullName evidence="1">DUF2764 domain-containing protein</fullName>
    </submittedName>
</protein>
<gene>
    <name evidence="1" type="ORF">M3P05_14000</name>
</gene>
<evidence type="ECO:0000313" key="2">
    <source>
        <dbReference type="Proteomes" id="UP001203338"/>
    </source>
</evidence>
<dbReference type="Proteomes" id="UP001203338">
    <property type="component" value="Unassembled WGS sequence"/>
</dbReference>
<keyword evidence="2" id="KW-1185">Reference proteome</keyword>
<dbReference type="Pfam" id="PF10962">
    <property type="entry name" value="DUF2764"/>
    <property type="match status" value="1"/>
</dbReference>
<accession>A0ABT0PI37</accession>